<comment type="caution">
    <text evidence="2">The sequence shown here is derived from an EMBL/GenBank/DDBJ whole genome shotgun (WGS) entry which is preliminary data.</text>
</comment>
<keyword evidence="1" id="KW-0732">Signal</keyword>
<dbReference type="AlphaFoldDB" id="A0A229FSD1"/>
<feature type="signal peptide" evidence="1">
    <location>
        <begin position="1"/>
        <end position="24"/>
    </location>
</feature>
<evidence type="ECO:0000313" key="2">
    <source>
        <dbReference type="EMBL" id="OXL14844.1"/>
    </source>
</evidence>
<dbReference type="Proteomes" id="UP000215188">
    <property type="component" value="Unassembled WGS sequence"/>
</dbReference>
<gene>
    <name evidence="2" type="ORF">AOC33_05850</name>
</gene>
<evidence type="ECO:0000256" key="1">
    <source>
        <dbReference type="SAM" id="SignalP"/>
    </source>
</evidence>
<dbReference type="OrthoDB" id="8684916at2"/>
<reference evidence="2 3" key="1">
    <citation type="submission" date="2017-06" db="EMBL/GenBank/DDBJ databases">
        <title>Reclassification of a Polynucleobacter cosmopolitanus strain isolated from tropical Lake Victoria as Polynucleobacter victoriensis comb. nov.</title>
        <authorList>
            <person name="Hahn M.W."/>
        </authorList>
    </citation>
    <scope>NUCLEOTIDE SEQUENCE [LARGE SCALE GENOMIC DNA]</scope>
    <source>
        <strain evidence="2 3">MWH-MoIso2</strain>
    </source>
</reference>
<sequence>MTVQKISISLLTASILGLSSVAIAQYDYPVDKPVAGAAAGELGQIYSGIVTKIDGKNRVVTFKSKEGELDIVAGPEVKNFAQIKVGDRLDVQYALAVAIELVKTKNNDVRGREVTSDTQTAPAGKKPGMVKTNIVKTTASVVAIDQKKQIVSLKGPKGHVVDVKVENPALLKGITTKDQVFVTYAEAVAAVVSTPKK</sequence>
<dbReference type="RefSeq" id="WP_089515736.1">
    <property type="nucleotide sequence ID" value="NZ_NJGG01000002.1"/>
</dbReference>
<name>A0A229FSD1_9BURK</name>
<protein>
    <recommendedName>
        <fullName evidence="4">DUF5666 domain-containing protein</fullName>
    </recommendedName>
</protein>
<organism evidence="2 3">
    <name type="scientific">Polynucleobacter cosmopolitanus</name>
    <dbReference type="NCBI Taxonomy" id="351345"/>
    <lineage>
        <taxon>Bacteria</taxon>
        <taxon>Pseudomonadati</taxon>
        <taxon>Pseudomonadota</taxon>
        <taxon>Betaproteobacteria</taxon>
        <taxon>Burkholderiales</taxon>
        <taxon>Burkholderiaceae</taxon>
        <taxon>Polynucleobacter</taxon>
    </lineage>
</organism>
<keyword evidence="3" id="KW-1185">Reference proteome</keyword>
<evidence type="ECO:0008006" key="4">
    <source>
        <dbReference type="Google" id="ProtNLM"/>
    </source>
</evidence>
<accession>A0A229FSD1</accession>
<feature type="chain" id="PRO_5012195339" description="DUF5666 domain-containing protein" evidence="1">
    <location>
        <begin position="25"/>
        <end position="197"/>
    </location>
</feature>
<proteinExistence type="predicted"/>
<dbReference type="EMBL" id="NJGG01000002">
    <property type="protein sequence ID" value="OXL14844.1"/>
    <property type="molecule type" value="Genomic_DNA"/>
</dbReference>
<evidence type="ECO:0000313" key="3">
    <source>
        <dbReference type="Proteomes" id="UP000215188"/>
    </source>
</evidence>